<proteinExistence type="predicted"/>
<comment type="caution">
    <text evidence="2">The sequence shown here is derived from an EMBL/GenBank/DDBJ whole genome shotgun (WGS) entry which is preliminary data.</text>
</comment>
<reference evidence="2 3" key="1">
    <citation type="submission" date="2022-09" db="EMBL/GenBank/DDBJ databases">
        <authorList>
            <person name="Han X.L."/>
            <person name="Wang Q."/>
            <person name="Lu T."/>
        </authorList>
    </citation>
    <scope>NUCLEOTIDE SEQUENCE [LARGE SCALE GENOMIC DNA]</scope>
    <source>
        <strain evidence="2 3">WQ 127069</strain>
    </source>
</reference>
<evidence type="ECO:0000259" key="1">
    <source>
        <dbReference type="Pfam" id="PF01261"/>
    </source>
</evidence>
<protein>
    <submittedName>
        <fullName evidence="2">Sugar phosphate isomerase/epimerase</fullName>
    </submittedName>
</protein>
<keyword evidence="2" id="KW-0413">Isomerase</keyword>
<dbReference type="PANTHER" id="PTHR12110:SF41">
    <property type="entry name" value="INOSOSE DEHYDRATASE"/>
    <property type="match status" value="1"/>
</dbReference>
<dbReference type="PANTHER" id="PTHR12110">
    <property type="entry name" value="HYDROXYPYRUVATE ISOMERASE"/>
    <property type="match status" value="1"/>
</dbReference>
<keyword evidence="3" id="KW-1185">Reference proteome</keyword>
<dbReference type="RefSeq" id="WP_262688110.1">
    <property type="nucleotide sequence ID" value="NZ_JAOQIO010000116.1"/>
</dbReference>
<feature type="domain" description="Xylose isomerase-like TIM barrel" evidence="1">
    <location>
        <begin position="31"/>
        <end position="261"/>
    </location>
</feature>
<dbReference type="GO" id="GO:0016853">
    <property type="term" value="F:isomerase activity"/>
    <property type="evidence" value="ECO:0007669"/>
    <property type="project" value="UniProtKB-KW"/>
</dbReference>
<accession>A0ABT2URW6</accession>
<evidence type="ECO:0000313" key="3">
    <source>
        <dbReference type="Proteomes" id="UP001652445"/>
    </source>
</evidence>
<dbReference type="Gene3D" id="3.20.20.150">
    <property type="entry name" value="Divalent-metal-dependent TIM barrel enzymes"/>
    <property type="match status" value="1"/>
</dbReference>
<dbReference type="InterPro" id="IPR013022">
    <property type="entry name" value="Xyl_isomerase-like_TIM-brl"/>
</dbReference>
<evidence type="ECO:0000313" key="2">
    <source>
        <dbReference type="EMBL" id="MCU6797302.1"/>
    </source>
</evidence>
<dbReference type="InterPro" id="IPR050312">
    <property type="entry name" value="IolE/XylAMocC-like"/>
</dbReference>
<dbReference type="SUPFAM" id="SSF51658">
    <property type="entry name" value="Xylose isomerase-like"/>
    <property type="match status" value="1"/>
</dbReference>
<name>A0ABT2URW6_9BACL</name>
<dbReference type="EMBL" id="JAOQIO010000116">
    <property type="protein sequence ID" value="MCU6797302.1"/>
    <property type="molecule type" value="Genomic_DNA"/>
</dbReference>
<dbReference type="Pfam" id="PF01261">
    <property type="entry name" value="AP_endonuc_2"/>
    <property type="match status" value="1"/>
</dbReference>
<gene>
    <name evidence="2" type="ORF">OB236_34755</name>
</gene>
<organism evidence="2 3">
    <name type="scientific">Paenibacillus baimaensis</name>
    <dbReference type="NCBI Taxonomy" id="2982185"/>
    <lineage>
        <taxon>Bacteria</taxon>
        <taxon>Bacillati</taxon>
        <taxon>Bacillota</taxon>
        <taxon>Bacilli</taxon>
        <taxon>Bacillales</taxon>
        <taxon>Paenibacillaceae</taxon>
        <taxon>Paenibacillus</taxon>
    </lineage>
</organism>
<dbReference type="InterPro" id="IPR036237">
    <property type="entry name" value="Xyl_isomerase-like_sf"/>
</dbReference>
<dbReference type="PROSITE" id="PS51257">
    <property type="entry name" value="PROKAR_LIPOPROTEIN"/>
    <property type="match status" value="1"/>
</dbReference>
<sequence length="297" mass="33270">MDKLDKTDKQIRFGHTAITWADEDIATAVPAIAACGYWGTETFGWVLEEWEAANRDLLEVFERNQLQLTSLYCHLDLLNPDHREAEINKVMEWVKLYTKYNGPAVIIGGKMLNRQQFSLTEHIPQVISTLNELAERITDHGLLCCFHPHTGTPVETEEEINRVMDAVDGRVVSFAPDLGQIAKGGSDPLTIVKAYHELIGIVHVKDYSGGPVEQDAEGREVDTTGFLGYTPLGEGTVDIKGILGYLEEIGYKGYAHVELDGNQWSQTRKGRPMYPSLDAVQISKKYLQQLGYNNFKA</sequence>
<dbReference type="Proteomes" id="UP001652445">
    <property type="component" value="Unassembled WGS sequence"/>
</dbReference>